<dbReference type="EMBL" id="CANHGI010000001">
    <property type="protein sequence ID" value="CAI5438592.1"/>
    <property type="molecule type" value="Genomic_DNA"/>
</dbReference>
<dbReference type="OrthoDB" id="5983572at2759"/>
<feature type="domain" description="LolA-like" evidence="3">
    <location>
        <begin position="268"/>
        <end position="388"/>
    </location>
</feature>
<evidence type="ECO:0000259" key="3">
    <source>
        <dbReference type="Pfam" id="PF25898"/>
    </source>
</evidence>
<dbReference type="InterPro" id="IPR058831">
    <property type="entry name" value="LolA-like_dom_2nd"/>
</dbReference>
<accession>A0A9P1MSS8</accession>
<organism evidence="5 6">
    <name type="scientific">Caenorhabditis angaria</name>
    <dbReference type="NCBI Taxonomy" id="860376"/>
    <lineage>
        <taxon>Eukaryota</taxon>
        <taxon>Metazoa</taxon>
        <taxon>Ecdysozoa</taxon>
        <taxon>Nematoda</taxon>
        <taxon>Chromadorea</taxon>
        <taxon>Rhabditida</taxon>
        <taxon>Rhabditina</taxon>
        <taxon>Rhabditomorpha</taxon>
        <taxon>Rhabditoidea</taxon>
        <taxon>Rhabditidae</taxon>
        <taxon>Peloderinae</taxon>
        <taxon>Caenorhabditis</taxon>
    </lineage>
</organism>
<proteinExistence type="predicted"/>
<evidence type="ECO:0000259" key="2">
    <source>
        <dbReference type="Pfam" id="PF25897"/>
    </source>
</evidence>
<reference evidence="5" key="1">
    <citation type="submission" date="2022-11" db="EMBL/GenBank/DDBJ databases">
        <authorList>
            <person name="Kikuchi T."/>
        </authorList>
    </citation>
    <scope>NUCLEOTIDE SEQUENCE</scope>
    <source>
        <strain evidence="5">PS1010</strain>
    </source>
</reference>
<feature type="transmembrane region" description="Helical" evidence="1">
    <location>
        <begin position="614"/>
        <end position="643"/>
    </location>
</feature>
<keyword evidence="6" id="KW-1185">Reference proteome</keyword>
<sequence length="659" mass="74106">MFETVFKTEDKQKWYWCSFCALKKCKKSIFMKLLIFCLLAVYLAQCQELHSLLDLCLNPPSTPTSISDKILPENVYKISGSISDYIKATTSLLVESSDEDYRVLERILQDKTKERWIQELKGNQKHFYVNATGGSCIGNAPKPQIISNPNFISIIGNDTSSYYSIIQGFLNSAKTHTGFLINGSQEIIGGLITNKWVSCQKSGNSSFVVEIRYSGDKSIAPVFSSNPMIFSIRLVELADFNSTTPIAHISIEMDRYDLPVGNEAIIEHGIRCTNLNDSTMLPLNPISEFSGVLNYFDHATNKSQILNVLYSKSQNVFSFSGEKNFELGVSLVKAAPLYFRNRTNYVLHDFKHGYEFTMSDDSCTSFSTLSAVTSDVLKDNNTFITLKPFEIIIVDQTLRFDEYQSEINWLGRKIRNFRAYHLTEETIHEVKIDAETLEIIELAVFHEGTRHLGITVTIQRTSEIKVDLARLSNCYENGQYSNNTCVVDLKNKNVTDLKNVGLTALNEAVVESISKNVAPVIPYRILVFWTQTADGGLQTMLRISDKTSVPPANTTFYNITTELATEDLWKLVNQTIFDEKLPLEILKNDGAKEEWVFNAKSVTLYPSPNTPSDFLGYTGGAMFVLAIFCLLIGVSIGAAGVFVATRRQRISTLAYQVFE</sequence>
<keyword evidence="1" id="KW-0472">Membrane</keyword>
<gene>
    <name evidence="5" type="ORF">CAMP_LOCUS1229</name>
</gene>
<feature type="domain" description="LolA-like" evidence="2">
    <location>
        <begin position="65"/>
        <end position="263"/>
    </location>
</feature>
<keyword evidence="1" id="KW-0812">Transmembrane</keyword>
<dbReference type="InterPro" id="IPR058830">
    <property type="entry name" value="LolA-like_dom_1st"/>
</dbReference>
<evidence type="ECO:0000259" key="4">
    <source>
        <dbReference type="Pfam" id="PF25899"/>
    </source>
</evidence>
<evidence type="ECO:0000313" key="5">
    <source>
        <dbReference type="EMBL" id="CAI5438592.1"/>
    </source>
</evidence>
<dbReference type="AlphaFoldDB" id="A0A9P1MSS8"/>
<comment type="caution">
    <text evidence="5">The sequence shown here is derived from an EMBL/GenBank/DDBJ whole genome shotgun (WGS) entry which is preliminary data.</text>
</comment>
<dbReference type="Pfam" id="PF25897">
    <property type="entry name" value="LolA_1st_nematode"/>
    <property type="match status" value="1"/>
</dbReference>
<feature type="domain" description="DUF7959" evidence="4">
    <location>
        <begin position="483"/>
        <end position="606"/>
    </location>
</feature>
<keyword evidence="1" id="KW-1133">Transmembrane helix</keyword>
<name>A0A9P1MSS8_9PELO</name>
<evidence type="ECO:0000313" key="6">
    <source>
        <dbReference type="Proteomes" id="UP001152747"/>
    </source>
</evidence>
<evidence type="ECO:0000256" key="1">
    <source>
        <dbReference type="SAM" id="Phobius"/>
    </source>
</evidence>
<dbReference type="Pfam" id="PF25898">
    <property type="entry name" value="LolA_2nd_metazoa"/>
    <property type="match status" value="1"/>
</dbReference>
<dbReference type="InterPro" id="IPR058265">
    <property type="entry name" value="DUF7959"/>
</dbReference>
<dbReference type="Proteomes" id="UP001152747">
    <property type="component" value="Unassembled WGS sequence"/>
</dbReference>
<dbReference type="Pfam" id="PF25899">
    <property type="entry name" value="DUF7959"/>
    <property type="match status" value="1"/>
</dbReference>
<protein>
    <submittedName>
        <fullName evidence="5">Uncharacterized protein</fullName>
    </submittedName>
</protein>